<dbReference type="EMBL" id="JANDBC010000001">
    <property type="protein sequence ID" value="MCP9291485.1"/>
    <property type="molecule type" value="Genomic_DNA"/>
</dbReference>
<organism evidence="2 3">
    <name type="scientific">Gracilimonas sediminicola</name>
    <dbReference type="NCBI Taxonomy" id="2952158"/>
    <lineage>
        <taxon>Bacteria</taxon>
        <taxon>Pseudomonadati</taxon>
        <taxon>Balneolota</taxon>
        <taxon>Balneolia</taxon>
        <taxon>Balneolales</taxon>
        <taxon>Balneolaceae</taxon>
        <taxon>Gracilimonas</taxon>
    </lineage>
</organism>
<dbReference type="CDD" id="cd01038">
    <property type="entry name" value="Endonuclease_DUF559"/>
    <property type="match status" value="1"/>
</dbReference>
<keyword evidence="2" id="KW-0540">Nuclease</keyword>
<dbReference type="AlphaFoldDB" id="A0A9X2L3C9"/>
<dbReference type="InterPro" id="IPR047216">
    <property type="entry name" value="Endonuclease_DUF559_bact"/>
</dbReference>
<protein>
    <submittedName>
        <fullName evidence="2">Endonuclease domain-containing protein</fullName>
    </submittedName>
</protein>
<dbReference type="InterPro" id="IPR007569">
    <property type="entry name" value="DUF559"/>
</dbReference>
<gene>
    <name evidence="2" type="ORF">NM125_07805</name>
</gene>
<dbReference type="PANTHER" id="PTHR38590:SF1">
    <property type="entry name" value="BLL0828 PROTEIN"/>
    <property type="match status" value="1"/>
</dbReference>
<evidence type="ECO:0000313" key="3">
    <source>
        <dbReference type="Proteomes" id="UP001139125"/>
    </source>
</evidence>
<dbReference type="GO" id="GO:0004519">
    <property type="term" value="F:endonuclease activity"/>
    <property type="evidence" value="ECO:0007669"/>
    <property type="project" value="UniProtKB-KW"/>
</dbReference>
<comment type="caution">
    <text evidence="2">The sequence shown here is derived from an EMBL/GenBank/DDBJ whole genome shotgun (WGS) entry which is preliminary data.</text>
</comment>
<sequence length="101" mass="11844">MTEAEAILWERLRGKKLGIRARRQYGIGPYVLDFYIPKFNLAIEVDGKIHLNQEVKEKDINRDAFLKRNGIEVIRFKNETVLDNIEEVISELKKRIEDKSG</sequence>
<reference evidence="2" key="1">
    <citation type="submission" date="2022-06" db="EMBL/GenBank/DDBJ databases">
        <title>Gracilimonas sp. CAU 1638 isolated from sea sediment.</title>
        <authorList>
            <person name="Kim W."/>
        </authorList>
    </citation>
    <scope>NUCLEOTIDE SEQUENCE</scope>
    <source>
        <strain evidence="2">CAU 1638</strain>
    </source>
</reference>
<dbReference type="Proteomes" id="UP001139125">
    <property type="component" value="Unassembled WGS sequence"/>
</dbReference>
<dbReference type="Pfam" id="PF04480">
    <property type="entry name" value="DUF559"/>
    <property type="match status" value="1"/>
</dbReference>
<evidence type="ECO:0000259" key="1">
    <source>
        <dbReference type="Pfam" id="PF04480"/>
    </source>
</evidence>
<evidence type="ECO:0000313" key="2">
    <source>
        <dbReference type="EMBL" id="MCP9291485.1"/>
    </source>
</evidence>
<dbReference type="PANTHER" id="PTHR38590">
    <property type="entry name" value="BLL0828 PROTEIN"/>
    <property type="match status" value="1"/>
</dbReference>
<dbReference type="InterPro" id="IPR011335">
    <property type="entry name" value="Restrct_endonuc-II-like"/>
</dbReference>
<keyword evidence="2" id="KW-0255">Endonuclease</keyword>
<feature type="domain" description="DUF559" evidence="1">
    <location>
        <begin position="1"/>
        <end position="96"/>
    </location>
</feature>
<keyword evidence="3" id="KW-1185">Reference proteome</keyword>
<dbReference type="SUPFAM" id="SSF52980">
    <property type="entry name" value="Restriction endonuclease-like"/>
    <property type="match status" value="1"/>
</dbReference>
<dbReference type="Gene3D" id="3.40.960.10">
    <property type="entry name" value="VSR Endonuclease"/>
    <property type="match status" value="1"/>
</dbReference>
<keyword evidence="2" id="KW-0378">Hydrolase</keyword>
<name>A0A9X2L3C9_9BACT</name>
<proteinExistence type="predicted"/>
<accession>A0A9X2L3C9</accession>